<gene>
    <name evidence="7" type="ORF">FH972_012959</name>
</gene>
<dbReference type="SUPFAM" id="SSF103473">
    <property type="entry name" value="MFS general substrate transporter"/>
    <property type="match status" value="1"/>
</dbReference>
<comment type="similarity">
    <text evidence="2">Belongs to the major facilitator superfamily. Proton-dependent oligopeptide transporter (POT/PTR) (TC 2.A.17) family.</text>
</comment>
<dbReference type="AlphaFoldDB" id="A0A5N6R5K2"/>
<keyword evidence="5 6" id="KW-0472">Membrane</keyword>
<feature type="transmembrane region" description="Helical" evidence="6">
    <location>
        <begin position="286"/>
        <end position="307"/>
    </location>
</feature>
<organism evidence="7 8">
    <name type="scientific">Carpinus fangiana</name>
    <dbReference type="NCBI Taxonomy" id="176857"/>
    <lineage>
        <taxon>Eukaryota</taxon>
        <taxon>Viridiplantae</taxon>
        <taxon>Streptophyta</taxon>
        <taxon>Embryophyta</taxon>
        <taxon>Tracheophyta</taxon>
        <taxon>Spermatophyta</taxon>
        <taxon>Magnoliopsida</taxon>
        <taxon>eudicotyledons</taxon>
        <taxon>Gunneridae</taxon>
        <taxon>Pentapetalae</taxon>
        <taxon>rosids</taxon>
        <taxon>fabids</taxon>
        <taxon>Fagales</taxon>
        <taxon>Betulaceae</taxon>
        <taxon>Carpinus</taxon>
    </lineage>
</organism>
<evidence type="ECO:0000256" key="5">
    <source>
        <dbReference type="ARBA" id="ARBA00023136"/>
    </source>
</evidence>
<dbReference type="InterPro" id="IPR036259">
    <property type="entry name" value="MFS_trans_sf"/>
</dbReference>
<feature type="transmembrane region" description="Helical" evidence="6">
    <location>
        <begin position="168"/>
        <end position="188"/>
    </location>
</feature>
<proteinExistence type="inferred from homology"/>
<feature type="transmembrane region" description="Helical" evidence="6">
    <location>
        <begin position="139"/>
        <end position="162"/>
    </location>
</feature>
<evidence type="ECO:0000313" key="8">
    <source>
        <dbReference type="Proteomes" id="UP000327013"/>
    </source>
</evidence>
<keyword evidence="4 6" id="KW-1133">Transmembrane helix</keyword>
<accession>A0A5N6R5K2</accession>
<evidence type="ECO:0000313" key="7">
    <source>
        <dbReference type="EMBL" id="KAE8056166.1"/>
    </source>
</evidence>
<evidence type="ECO:0000256" key="3">
    <source>
        <dbReference type="ARBA" id="ARBA00022692"/>
    </source>
</evidence>
<dbReference type="InterPro" id="IPR000109">
    <property type="entry name" value="POT_fam"/>
</dbReference>
<comment type="subcellular location">
    <subcellularLocation>
        <location evidence="1">Membrane</location>
        <topology evidence="1">Multi-pass membrane protein</topology>
    </subcellularLocation>
</comment>
<feature type="transmembrane region" description="Helical" evidence="6">
    <location>
        <begin position="456"/>
        <end position="476"/>
    </location>
</feature>
<name>A0A5N6R5K2_9ROSI</name>
<dbReference type="Pfam" id="PF00854">
    <property type="entry name" value="PTR2"/>
    <property type="match status" value="2"/>
</dbReference>
<dbReference type="GO" id="GO:0016020">
    <property type="term" value="C:membrane"/>
    <property type="evidence" value="ECO:0007669"/>
    <property type="project" value="UniProtKB-SubCell"/>
</dbReference>
<evidence type="ECO:0008006" key="9">
    <source>
        <dbReference type="Google" id="ProtNLM"/>
    </source>
</evidence>
<dbReference type="GO" id="GO:0022857">
    <property type="term" value="F:transmembrane transporter activity"/>
    <property type="evidence" value="ECO:0007669"/>
    <property type="project" value="InterPro"/>
</dbReference>
<feature type="transmembrane region" description="Helical" evidence="6">
    <location>
        <begin position="411"/>
        <end position="432"/>
    </location>
</feature>
<evidence type="ECO:0000256" key="6">
    <source>
        <dbReference type="SAM" id="Phobius"/>
    </source>
</evidence>
<keyword evidence="3 6" id="KW-0812">Transmembrane</keyword>
<reference evidence="7 8" key="1">
    <citation type="submission" date="2019-06" db="EMBL/GenBank/DDBJ databases">
        <title>A chromosomal-level reference genome of Carpinus fangiana (Coryloideae, Betulaceae).</title>
        <authorList>
            <person name="Yang X."/>
            <person name="Wang Z."/>
            <person name="Zhang L."/>
            <person name="Hao G."/>
            <person name="Liu J."/>
            <person name="Yang Y."/>
        </authorList>
    </citation>
    <scope>NUCLEOTIDE SEQUENCE [LARGE SCALE GENOMIC DNA]</scope>
    <source>
        <strain evidence="7">Cfa_2016G</strain>
        <tissue evidence="7">Leaf</tissue>
    </source>
</reference>
<evidence type="ECO:0000256" key="4">
    <source>
        <dbReference type="ARBA" id="ARBA00022989"/>
    </source>
</evidence>
<protein>
    <recommendedName>
        <fullName evidence="9">Major facilitator superfamily (MFS) profile domain-containing protein</fullName>
    </recommendedName>
</protein>
<dbReference type="Gene3D" id="1.20.1250.20">
    <property type="entry name" value="MFS general substrate transporter like domains"/>
    <property type="match status" value="2"/>
</dbReference>
<dbReference type="EMBL" id="CM017325">
    <property type="protein sequence ID" value="KAE8056166.1"/>
    <property type="molecule type" value="Genomic_DNA"/>
</dbReference>
<keyword evidence="8" id="KW-1185">Reference proteome</keyword>
<evidence type="ECO:0000256" key="1">
    <source>
        <dbReference type="ARBA" id="ARBA00004141"/>
    </source>
</evidence>
<dbReference type="Proteomes" id="UP000327013">
    <property type="component" value="Chromosome 5"/>
</dbReference>
<feature type="transmembrane region" description="Helical" evidence="6">
    <location>
        <begin position="327"/>
        <end position="348"/>
    </location>
</feature>
<dbReference type="OrthoDB" id="8904098at2759"/>
<dbReference type="PANTHER" id="PTHR11654">
    <property type="entry name" value="OLIGOPEPTIDE TRANSPORTER-RELATED"/>
    <property type="match status" value="1"/>
</dbReference>
<evidence type="ECO:0000256" key="2">
    <source>
        <dbReference type="ARBA" id="ARBA00005982"/>
    </source>
</evidence>
<sequence>MAISTIEAPLLLDTVDGAVDHKGRPVHRSRSGGWRSASFVIGVEVAERFAYYGISCNLITYLTGPLGQSTATADKSVNAWSGTATLLPLLGAFVADYFLGCYRTIGLGLLTLSAMLPTGTTSEYVDTNISFGSSNQLQVSLFFASLYLVAVGAVTILVLTYVQDNLSWGLGFGIPCLAMFAALVVFFLGTRTYRYSTKGDEENPFLRIGRVFVTAVRNWRTTPSAIAFEEEARGTLPNHKSQQFKFLNKALLSPDGSKEAGKVCTFSEVEEAKAVLRLVPILVTSLGYAASLQSFVGLCILLLVPIYDRIIVPIARAFTKKPSGITMLQRIGTGMLISAFSMVIAALVEMKRLKTAQECGLVDMPGVTVPMSVWWLVPQYVVFGTANVFTIVGLQEFFYDQVPTDLRSVGLALYLSVIGIGNFLSSFLVSFINEATGEDGRDSWFANNLNKAHLDYFYLLLAGISVVALAAFLCCAKSYIYNRQ</sequence>